<dbReference type="AlphaFoldDB" id="W2THL7"/>
<name>W2THL7_NECAM</name>
<dbReference type="EMBL" id="KI658845">
    <property type="protein sequence ID" value="ETN81094.1"/>
    <property type="molecule type" value="Genomic_DNA"/>
</dbReference>
<dbReference type="OrthoDB" id="442503at2759"/>
<organism evidence="1 2">
    <name type="scientific">Necator americanus</name>
    <name type="common">Human hookworm</name>
    <dbReference type="NCBI Taxonomy" id="51031"/>
    <lineage>
        <taxon>Eukaryota</taxon>
        <taxon>Metazoa</taxon>
        <taxon>Ecdysozoa</taxon>
        <taxon>Nematoda</taxon>
        <taxon>Chromadorea</taxon>
        <taxon>Rhabditida</taxon>
        <taxon>Rhabditina</taxon>
        <taxon>Rhabditomorpha</taxon>
        <taxon>Strongyloidea</taxon>
        <taxon>Ancylostomatidae</taxon>
        <taxon>Bunostominae</taxon>
        <taxon>Necator</taxon>
    </lineage>
</organism>
<dbReference type="KEGG" id="nai:NECAME_08715"/>
<proteinExistence type="predicted"/>
<evidence type="ECO:0000313" key="1">
    <source>
        <dbReference type="EMBL" id="ETN81094.1"/>
    </source>
</evidence>
<gene>
    <name evidence="1" type="ORF">NECAME_08715</name>
</gene>
<dbReference type="Proteomes" id="UP000053676">
    <property type="component" value="Unassembled WGS sequence"/>
</dbReference>
<protein>
    <submittedName>
        <fullName evidence="1">Uncharacterized protein</fullName>
    </submittedName>
</protein>
<keyword evidence="2" id="KW-1185">Reference proteome</keyword>
<accession>W2THL7</accession>
<sequence>METWSSGVDVHCGVDQPTIAYPVETVRFEWFTRRADAIDKNPDVKLPELYIDRYEPTKKWSLKVKADMTEDQRDMMVQKAQRYHKTGRQFYKPYHYRLPYPPLLGIAGESTGSSSSDLILGCDPGCMRRMESTF</sequence>
<reference evidence="2" key="1">
    <citation type="journal article" date="2014" name="Nat. Genet.">
        <title>Genome of the human hookworm Necator americanus.</title>
        <authorList>
            <person name="Tang Y.T."/>
            <person name="Gao X."/>
            <person name="Rosa B.A."/>
            <person name="Abubucker S."/>
            <person name="Hallsworth-Pepin K."/>
            <person name="Martin J."/>
            <person name="Tyagi R."/>
            <person name="Heizer E."/>
            <person name="Zhang X."/>
            <person name="Bhonagiri-Palsikar V."/>
            <person name="Minx P."/>
            <person name="Warren W.C."/>
            <person name="Wang Q."/>
            <person name="Zhan B."/>
            <person name="Hotez P.J."/>
            <person name="Sternberg P.W."/>
            <person name="Dougall A."/>
            <person name="Gaze S.T."/>
            <person name="Mulvenna J."/>
            <person name="Sotillo J."/>
            <person name="Ranganathan S."/>
            <person name="Rabelo E.M."/>
            <person name="Wilson R.K."/>
            <person name="Felgner P.L."/>
            <person name="Bethony J."/>
            <person name="Hawdon J.M."/>
            <person name="Gasser R.B."/>
            <person name="Loukas A."/>
            <person name="Mitreva M."/>
        </authorList>
    </citation>
    <scope>NUCLEOTIDE SEQUENCE [LARGE SCALE GENOMIC DNA]</scope>
</reference>
<evidence type="ECO:0000313" key="2">
    <source>
        <dbReference type="Proteomes" id="UP000053676"/>
    </source>
</evidence>